<dbReference type="PROSITE" id="PS50064">
    <property type="entry name" value="ZF_PARP_2"/>
    <property type="match status" value="1"/>
</dbReference>
<dbReference type="AlphaFoldDB" id="A0A516AG71"/>
<evidence type="ECO:0000259" key="17">
    <source>
        <dbReference type="PROSITE" id="PS50064"/>
    </source>
</evidence>
<dbReference type="EMBL" id="MN125846">
    <property type="protein sequence ID" value="QDO16313.1"/>
    <property type="molecule type" value="mRNA"/>
</dbReference>
<dbReference type="Gene3D" id="3.30.1740.10">
    <property type="entry name" value="Zinc finger, PARP-type"/>
    <property type="match status" value="1"/>
</dbReference>
<dbReference type="InterPro" id="IPR001357">
    <property type="entry name" value="BRCT_dom"/>
</dbReference>
<dbReference type="Gene3D" id="3.90.176.10">
    <property type="entry name" value="Toxin ADP-ribosyltransferase, Chain A, domain 1"/>
    <property type="match status" value="1"/>
</dbReference>
<keyword evidence="8" id="KW-0863">Zinc-finger</keyword>
<dbReference type="InterPro" id="IPR036420">
    <property type="entry name" value="BRCT_dom_sf"/>
</dbReference>
<dbReference type="Pfam" id="PF08063">
    <property type="entry name" value="Zn_ribbon_PADR1"/>
    <property type="match status" value="1"/>
</dbReference>
<dbReference type="Pfam" id="PF05406">
    <property type="entry name" value="WGR"/>
    <property type="match status" value="1"/>
</dbReference>
<evidence type="ECO:0000259" key="20">
    <source>
        <dbReference type="PROSITE" id="PS51060"/>
    </source>
</evidence>
<comment type="catalytic activity">
    <reaction evidence="14 15">
        <text>L-arginyl-[protein] + NAD(+) = N(omega)-(ADP-D-ribosyl)-L-arginyl-[protein] + nicotinamide + H(+)</text>
        <dbReference type="Rhea" id="RHEA:19149"/>
        <dbReference type="Rhea" id="RHEA-COMP:10532"/>
        <dbReference type="Rhea" id="RHEA-COMP:15087"/>
        <dbReference type="ChEBI" id="CHEBI:15378"/>
        <dbReference type="ChEBI" id="CHEBI:17154"/>
        <dbReference type="ChEBI" id="CHEBI:29965"/>
        <dbReference type="ChEBI" id="CHEBI:57540"/>
        <dbReference type="ChEBI" id="CHEBI:142554"/>
        <dbReference type="EC" id="2.4.2.31"/>
    </reaction>
</comment>
<dbReference type="InterPro" id="IPR000768">
    <property type="entry name" value="ART"/>
</dbReference>
<evidence type="ECO:0000256" key="10">
    <source>
        <dbReference type="ARBA" id="ARBA00023027"/>
    </source>
</evidence>
<feature type="domain" description="WGR" evidence="21">
    <location>
        <begin position="565"/>
        <end position="668"/>
    </location>
</feature>
<comment type="similarity">
    <text evidence="12">Belongs to the ARTD/PARP family.</text>
</comment>
<keyword evidence="9" id="KW-0862">Zinc</keyword>
<dbReference type="GO" id="GO:0005730">
    <property type="term" value="C:nucleolus"/>
    <property type="evidence" value="ECO:0007669"/>
    <property type="project" value="TreeGrafter"/>
</dbReference>
<keyword evidence="15" id="KW-0521">NADP</keyword>
<keyword evidence="10 15" id="KW-0520">NAD</keyword>
<dbReference type="Gene3D" id="1.10.720.30">
    <property type="entry name" value="SAP domain"/>
    <property type="match status" value="1"/>
</dbReference>
<dbReference type="InterPro" id="IPR001510">
    <property type="entry name" value="Znf_PARP"/>
</dbReference>
<evidence type="ECO:0000256" key="13">
    <source>
        <dbReference type="ARBA" id="ARBA00033987"/>
    </source>
</evidence>
<dbReference type="SUPFAM" id="SSF57716">
    <property type="entry name" value="Glucocorticoid receptor-like (DNA-binding domain)"/>
    <property type="match status" value="1"/>
</dbReference>
<dbReference type="Pfam" id="PF00533">
    <property type="entry name" value="BRCT"/>
    <property type="match status" value="1"/>
</dbReference>
<dbReference type="Gene3D" id="3.40.50.10190">
    <property type="entry name" value="BRCT domain"/>
    <property type="match status" value="1"/>
</dbReference>
<dbReference type="Gene3D" id="1.20.142.10">
    <property type="entry name" value="Poly(ADP-ribose) polymerase, regulatory domain"/>
    <property type="match status" value="1"/>
</dbReference>
<feature type="compositionally biased region" description="Low complexity" evidence="16">
    <location>
        <begin position="126"/>
        <end position="143"/>
    </location>
</feature>
<dbReference type="GO" id="GO:0008270">
    <property type="term" value="F:zinc ion binding"/>
    <property type="evidence" value="ECO:0007669"/>
    <property type="project" value="UniProtKB-KW"/>
</dbReference>
<keyword evidence="11" id="KW-0539">Nucleus</keyword>
<organism evidence="22">
    <name type="scientific">Lingulaulax polyedra</name>
    <name type="common">Dinoflagellate</name>
    <name type="synonym">Lingulodinium polyedra</name>
    <dbReference type="NCBI Taxonomy" id="160621"/>
    <lineage>
        <taxon>Eukaryota</taxon>
        <taxon>Sar</taxon>
        <taxon>Alveolata</taxon>
        <taxon>Dinophyceae</taxon>
        <taxon>Gonyaulacales</taxon>
        <taxon>Lingulodiniaceae</taxon>
        <taxon>Lingulaulax</taxon>
    </lineage>
</organism>
<dbReference type="PROSITE" id="PS50172">
    <property type="entry name" value="BRCT"/>
    <property type="match status" value="1"/>
</dbReference>
<dbReference type="InterPro" id="IPR036957">
    <property type="entry name" value="Znf_PARP_sf"/>
</dbReference>
<accession>A0A516AG71</accession>
<feature type="compositionally biased region" description="Low complexity" evidence="16">
    <location>
        <begin position="41"/>
        <end position="57"/>
    </location>
</feature>
<dbReference type="InterPro" id="IPR050800">
    <property type="entry name" value="ARTD/PARP"/>
</dbReference>
<keyword evidence="6" id="KW-0479">Metal-binding</keyword>
<comment type="subcellular location">
    <subcellularLocation>
        <location evidence="1">Nucleus</location>
    </subcellularLocation>
</comment>
<dbReference type="CDD" id="cd08001">
    <property type="entry name" value="WGR_PARP1_like"/>
    <property type="match status" value="1"/>
</dbReference>
<comment type="catalytic activity">
    <reaction evidence="13">
        <text>NAD(+) + (ADP-D-ribosyl)n-acceptor = nicotinamide + (ADP-D-ribosyl)n+1-acceptor + H(+).</text>
        <dbReference type="EC" id="2.4.2.30"/>
    </reaction>
</comment>
<dbReference type="SMART" id="SM00292">
    <property type="entry name" value="BRCT"/>
    <property type="match status" value="1"/>
</dbReference>
<feature type="region of interest" description="Disordered" evidence="16">
    <location>
        <begin position="1"/>
        <end position="98"/>
    </location>
</feature>
<evidence type="ECO:0000256" key="12">
    <source>
        <dbReference type="ARBA" id="ARBA00024347"/>
    </source>
</evidence>
<dbReference type="InterPro" id="IPR012982">
    <property type="entry name" value="PARP1-like_PADR1_Zn_ribbon"/>
</dbReference>
<dbReference type="PROSITE" id="PS51060">
    <property type="entry name" value="PARP_ALPHA_HD"/>
    <property type="match status" value="1"/>
</dbReference>
<dbReference type="Pfam" id="PF02877">
    <property type="entry name" value="PARP_reg"/>
    <property type="match status" value="1"/>
</dbReference>
<dbReference type="InterPro" id="IPR049296">
    <property type="entry name" value="PARP1-like_PADR1_N"/>
</dbReference>
<dbReference type="Pfam" id="PF00645">
    <property type="entry name" value="zf-PARP"/>
    <property type="match status" value="1"/>
</dbReference>
<dbReference type="PROSITE" id="PS51977">
    <property type="entry name" value="WGR"/>
    <property type="match status" value="1"/>
</dbReference>
<dbReference type="Gene3D" id="3.90.640.80">
    <property type="match status" value="1"/>
</dbReference>
<dbReference type="EC" id="2.4.2.31" evidence="15"/>
<dbReference type="SUPFAM" id="SSF52113">
    <property type="entry name" value="BRCT domain"/>
    <property type="match status" value="1"/>
</dbReference>
<feature type="compositionally biased region" description="Low complexity" evidence="16">
    <location>
        <begin position="77"/>
        <end position="86"/>
    </location>
</feature>
<dbReference type="GO" id="GO:0070212">
    <property type="term" value="P:protein poly-ADP-ribosylation"/>
    <property type="evidence" value="ECO:0007669"/>
    <property type="project" value="TreeGrafter"/>
</dbReference>
<dbReference type="SUPFAM" id="SSF47587">
    <property type="entry name" value="Domain of poly(ADP-ribose) polymerase"/>
    <property type="match status" value="1"/>
</dbReference>
<dbReference type="InterPro" id="IPR004102">
    <property type="entry name" value="Poly(ADP-ribose)pol_reg_dom"/>
</dbReference>
<keyword evidence="7" id="KW-0013">ADP-ribosylation</keyword>
<evidence type="ECO:0000256" key="15">
    <source>
        <dbReference type="RuleBase" id="RU361228"/>
    </source>
</evidence>
<dbReference type="GO" id="GO:0106274">
    <property type="term" value="F:NAD+-protein-arginine ADP-ribosyltransferase activity"/>
    <property type="evidence" value="ECO:0007669"/>
    <property type="project" value="UniProtKB-EC"/>
</dbReference>
<evidence type="ECO:0000313" key="22">
    <source>
        <dbReference type="EMBL" id="QDO16313.1"/>
    </source>
</evidence>
<dbReference type="PANTHER" id="PTHR10459:SF60">
    <property type="entry name" value="POLY [ADP-RIBOSE] POLYMERASE 2"/>
    <property type="match status" value="1"/>
</dbReference>
<evidence type="ECO:0000256" key="2">
    <source>
        <dbReference type="ARBA" id="ARBA00009558"/>
    </source>
</evidence>
<evidence type="ECO:0000256" key="8">
    <source>
        <dbReference type="ARBA" id="ARBA00022771"/>
    </source>
</evidence>
<dbReference type="SMART" id="SM01336">
    <property type="entry name" value="zf-PARP"/>
    <property type="match status" value="1"/>
</dbReference>
<comment type="similarity">
    <text evidence="2 15">Belongs to the Arg-specific ADP-ribosyltransferase family.</text>
</comment>
<evidence type="ECO:0000256" key="9">
    <source>
        <dbReference type="ARBA" id="ARBA00022833"/>
    </source>
</evidence>
<feature type="region of interest" description="Disordered" evidence="16">
    <location>
        <begin position="126"/>
        <end position="186"/>
    </location>
</feature>
<dbReference type="InterPro" id="IPR003034">
    <property type="entry name" value="SAP_dom"/>
</dbReference>
<dbReference type="Pfam" id="PF01129">
    <property type="entry name" value="ART"/>
    <property type="match status" value="1"/>
</dbReference>
<dbReference type="PANTHER" id="PTHR10459">
    <property type="entry name" value="DNA LIGASE"/>
    <property type="match status" value="1"/>
</dbReference>
<dbReference type="Pfam" id="PF21728">
    <property type="entry name" value="PADR1_N"/>
    <property type="match status" value="1"/>
</dbReference>
<keyword evidence="3 15" id="KW-0328">Glycosyltransferase</keyword>
<dbReference type="InterPro" id="IPR036616">
    <property type="entry name" value="Poly(ADP-ribose)pol_reg_dom_sf"/>
</dbReference>
<evidence type="ECO:0000256" key="16">
    <source>
        <dbReference type="SAM" id="MobiDB-lite"/>
    </source>
</evidence>
<evidence type="ECO:0000256" key="4">
    <source>
        <dbReference type="ARBA" id="ARBA00022679"/>
    </source>
</evidence>
<name>A0A516AG71_LINPO</name>
<dbReference type="GO" id="GO:0003677">
    <property type="term" value="F:DNA binding"/>
    <property type="evidence" value="ECO:0007669"/>
    <property type="project" value="InterPro"/>
</dbReference>
<dbReference type="PROSITE" id="PS50800">
    <property type="entry name" value="SAP"/>
    <property type="match status" value="1"/>
</dbReference>
<evidence type="ECO:0000256" key="6">
    <source>
        <dbReference type="ARBA" id="ARBA00022723"/>
    </source>
</evidence>
<keyword evidence="4 15" id="KW-0808">Transferase</keyword>
<keyword evidence="5" id="KW-0548">Nucleotidyltransferase</keyword>
<evidence type="ECO:0000256" key="7">
    <source>
        <dbReference type="ARBA" id="ARBA00022765"/>
    </source>
</evidence>
<evidence type="ECO:0000259" key="18">
    <source>
        <dbReference type="PROSITE" id="PS50172"/>
    </source>
</evidence>
<proteinExistence type="evidence at transcript level"/>
<dbReference type="InterPro" id="IPR036361">
    <property type="entry name" value="SAP_dom_sf"/>
</dbReference>
<dbReference type="SMART" id="SM01335">
    <property type="entry name" value="PADR1"/>
    <property type="match status" value="1"/>
</dbReference>
<dbReference type="InterPro" id="IPR008893">
    <property type="entry name" value="WGR_domain"/>
</dbReference>
<dbReference type="SUPFAM" id="SSF56399">
    <property type="entry name" value="ADP-ribosylation"/>
    <property type="match status" value="1"/>
</dbReference>
<protein>
    <recommendedName>
        <fullName evidence="15">NAD(P)(+)--arginine ADP-ribosyltransferase</fullName>
        <ecNumber evidence="15">2.4.2.31</ecNumber>
    </recommendedName>
    <alternativeName>
        <fullName evidence="15">Mono(ADP-ribosyl)transferase</fullName>
    </alternativeName>
</protein>
<reference evidence="22" key="1">
    <citation type="journal article" date="2019" name="Microorganisms">
        <title>DNA Damage Response Pathways in Dinoflagellates.</title>
        <authorList>
            <person name="Li C."/>
            <person name="Wong J."/>
        </authorList>
    </citation>
    <scope>NUCLEOTIDE SEQUENCE</scope>
</reference>
<dbReference type="GO" id="GO:0006302">
    <property type="term" value="P:double-strand break repair"/>
    <property type="evidence" value="ECO:0007669"/>
    <property type="project" value="TreeGrafter"/>
</dbReference>
<dbReference type="GO" id="GO:0016779">
    <property type="term" value="F:nucleotidyltransferase activity"/>
    <property type="evidence" value="ECO:0007669"/>
    <property type="project" value="UniProtKB-KW"/>
</dbReference>
<evidence type="ECO:0000259" key="19">
    <source>
        <dbReference type="PROSITE" id="PS50800"/>
    </source>
</evidence>
<feature type="domain" description="PARP alpha-helical" evidence="20">
    <location>
        <begin position="658"/>
        <end position="785"/>
    </location>
</feature>
<dbReference type="PROSITE" id="PS52007">
    <property type="entry name" value="PADR1"/>
    <property type="match status" value="1"/>
</dbReference>
<dbReference type="GO" id="GO:0003950">
    <property type="term" value="F:NAD+ poly-ADP-ribosyltransferase activity"/>
    <property type="evidence" value="ECO:0007669"/>
    <property type="project" value="UniProtKB-EC"/>
</dbReference>
<dbReference type="PROSITE" id="PS51996">
    <property type="entry name" value="TR_MART"/>
    <property type="match status" value="1"/>
</dbReference>
<feature type="domain" description="BRCT" evidence="18">
    <location>
        <begin position="435"/>
        <end position="528"/>
    </location>
</feature>
<evidence type="ECO:0000256" key="5">
    <source>
        <dbReference type="ARBA" id="ARBA00022695"/>
    </source>
</evidence>
<sequence>MPPKRGGKAEPPKRGGKAPAADPPKRGGKAAAPEAPKRGGKAAAPAPPQRGGKAAAAEPPTRGKAKASAPEPPPPKAAKAAPQEPAQQEDFESWPVAKLQARLKEMGATATGSKSALVERVRTLAAAAPAAAPAKAPAKAKAASEAQGDSTAASSSSKRKSAAESEEAAPKKKARAPEPDEEIVPEGEVEYEDGEYKADYAKSSKSMCKACNENIEMGLLRLGKMVPSDKFDGKVPVWNHAKCFLAKRTLPRSTGLIAGFSTLRPEDQALIAKRVPSGEGGGGGGMDNKLKQQNEKVFAVQDALDQLGEPGIKDMMQLNGYPTQKLGDAAPLKALCADGIVFGAVGKCEVCSDEKSYLLLKGEGYSCTGWVNEFLKCSFRTQTPPRSVWQLTEAAKACAGGKLKKMKLKTGDRLFASKLSEADADSGSAPSAPAKKKPLLAELKVAIVERGENMTKEQLVNLVKEHGGTVVNSIAKSTTCAVSNQATADEEGDEVEAAKECGVPGVGDDFLTDSVEKGALQDMTPYLLWGEARRLQRTIEETTTSRFVEKDGVAIDTDVGELKDKAHVLVDMSAKLVYSEMMNRTELTTGGNSFYTLHLLEADDPDSPEYWLFRKWGRIGVSQGGKKIEEFGSNKDKAIRAFNKQYEEKTGNTFGHKRDEFVVKVGKFIRVDMQHKALGPPGKKAKTEDAGGGGDQPLGKLSKAQIEKGDAVLGKIDNVLSDGVDPKSAAGTAKYRALSAEFYSLIPHNFGMSMPPTISTIDMVGAERALLQFYLRMGFEDMDVADESLTPISGVMELPCPKSLEEAAKAVCGAKDIKSCHTKAVGLAKKKAGKPEKPMGPEHYGAILLYTANAIYKDLNKCLRDENRAKVQRYFAYLRLLFEACARLPTYQRTLWRGIGVDLSETYKVGSTIIWWGVSSCTSEKKVAEDFMNGCGDKATFLTVETKTACDISELSFYANEAESILLPGTQLEVVCSEKKGKKAAITLKEVGRVVS</sequence>
<feature type="domain" description="PARP-type" evidence="17">
    <location>
        <begin position="196"/>
        <end position="279"/>
    </location>
</feature>
<evidence type="ECO:0000256" key="11">
    <source>
        <dbReference type="ARBA" id="ARBA00023242"/>
    </source>
</evidence>
<dbReference type="InterPro" id="IPR036930">
    <property type="entry name" value="WGR_dom_sf"/>
</dbReference>
<feature type="domain" description="SAP" evidence="19">
    <location>
        <begin position="91"/>
        <end position="125"/>
    </location>
</feature>
<feature type="region of interest" description="Disordered" evidence="16">
    <location>
        <begin position="677"/>
        <end position="700"/>
    </location>
</feature>
<evidence type="ECO:0000256" key="14">
    <source>
        <dbReference type="ARBA" id="ARBA00047597"/>
    </source>
</evidence>
<evidence type="ECO:0000256" key="1">
    <source>
        <dbReference type="ARBA" id="ARBA00004123"/>
    </source>
</evidence>
<evidence type="ECO:0000259" key="21">
    <source>
        <dbReference type="PROSITE" id="PS51977"/>
    </source>
</evidence>
<evidence type="ECO:0000256" key="3">
    <source>
        <dbReference type="ARBA" id="ARBA00022676"/>
    </source>
</evidence>
<dbReference type="SUPFAM" id="SSF142921">
    <property type="entry name" value="WGR domain-like"/>
    <property type="match status" value="1"/>
</dbReference>
<dbReference type="SMART" id="SM00773">
    <property type="entry name" value="WGR"/>
    <property type="match status" value="1"/>
</dbReference>